<dbReference type="VEuPathDB" id="TrichDB:TVAGG3_0713700"/>
<evidence type="ECO:0000313" key="1">
    <source>
        <dbReference type="EMBL" id="EAX92921.1"/>
    </source>
</evidence>
<gene>
    <name evidence="1" type="ORF">TVAG_335830</name>
</gene>
<organism evidence="1 2">
    <name type="scientific">Trichomonas vaginalis (strain ATCC PRA-98 / G3)</name>
    <dbReference type="NCBI Taxonomy" id="412133"/>
    <lineage>
        <taxon>Eukaryota</taxon>
        <taxon>Metamonada</taxon>
        <taxon>Parabasalia</taxon>
        <taxon>Trichomonadida</taxon>
        <taxon>Trichomonadidae</taxon>
        <taxon>Trichomonas</taxon>
    </lineage>
</organism>
<dbReference type="EMBL" id="DS113940">
    <property type="protein sequence ID" value="EAX92921.1"/>
    <property type="molecule type" value="Genomic_DNA"/>
</dbReference>
<protein>
    <submittedName>
        <fullName evidence="1">Uncharacterized protein</fullName>
    </submittedName>
</protein>
<dbReference type="Proteomes" id="UP000001542">
    <property type="component" value="Unassembled WGS sequence"/>
</dbReference>
<keyword evidence="2" id="KW-1185">Reference proteome</keyword>
<dbReference type="RefSeq" id="XP_001305851.1">
    <property type="nucleotide sequence ID" value="XM_001305850.1"/>
</dbReference>
<sequence>MFNQIDSNLQSGIYRTRIAFLEDLKHTCEYVSRIFGVDSEIGLGFLTIHQLTDERTAQAILSQTLDEYKKRIVPIIAELELNIEKLPSNYDEFVKLMVTRRKNEKPIIQFQKDNEFPATEINLTRLQNLILKLPNDFDVGDIIEVVVTYEVDPYEDETRKSFKLNLNKCQPEMLKLLWHNLLSKGYISNN</sequence>
<dbReference type="KEGG" id="tva:4750636"/>
<reference evidence="1" key="2">
    <citation type="journal article" date="2007" name="Science">
        <title>Draft genome sequence of the sexually transmitted pathogen Trichomonas vaginalis.</title>
        <authorList>
            <person name="Carlton J.M."/>
            <person name="Hirt R.P."/>
            <person name="Silva J.C."/>
            <person name="Delcher A.L."/>
            <person name="Schatz M."/>
            <person name="Zhao Q."/>
            <person name="Wortman J.R."/>
            <person name="Bidwell S.L."/>
            <person name="Alsmark U.C.M."/>
            <person name="Besteiro S."/>
            <person name="Sicheritz-Ponten T."/>
            <person name="Noel C.J."/>
            <person name="Dacks J.B."/>
            <person name="Foster P.G."/>
            <person name="Simillion C."/>
            <person name="Van de Peer Y."/>
            <person name="Miranda-Saavedra D."/>
            <person name="Barton G.J."/>
            <person name="Westrop G.D."/>
            <person name="Mueller S."/>
            <person name="Dessi D."/>
            <person name="Fiori P.L."/>
            <person name="Ren Q."/>
            <person name="Paulsen I."/>
            <person name="Zhang H."/>
            <person name="Bastida-Corcuera F.D."/>
            <person name="Simoes-Barbosa A."/>
            <person name="Brown M.T."/>
            <person name="Hayes R.D."/>
            <person name="Mukherjee M."/>
            <person name="Okumura C.Y."/>
            <person name="Schneider R."/>
            <person name="Smith A.J."/>
            <person name="Vanacova S."/>
            <person name="Villalvazo M."/>
            <person name="Haas B.J."/>
            <person name="Pertea M."/>
            <person name="Feldblyum T.V."/>
            <person name="Utterback T.R."/>
            <person name="Shu C.L."/>
            <person name="Osoegawa K."/>
            <person name="de Jong P.J."/>
            <person name="Hrdy I."/>
            <person name="Horvathova L."/>
            <person name="Zubacova Z."/>
            <person name="Dolezal P."/>
            <person name="Malik S.B."/>
            <person name="Logsdon J.M. Jr."/>
            <person name="Henze K."/>
            <person name="Gupta A."/>
            <person name="Wang C.C."/>
            <person name="Dunne R.L."/>
            <person name="Upcroft J.A."/>
            <person name="Upcroft P."/>
            <person name="White O."/>
            <person name="Salzberg S.L."/>
            <person name="Tang P."/>
            <person name="Chiu C.-H."/>
            <person name="Lee Y.-S."/>
            <person name="Embley T.M."/>
            <person name="Coombs G.H."/>
            <person name="Mottram J.C."/>
            <person name="Tachezy J."/>
            <person name="Fraser-Liggett C.M."/>
            <person name="Johnson P.J."/>
        </authorList>
    </citation>
    <scope>NUCLEOTIDE SEQUENCE [LARGE SCALE GENOMIC DNA]</scope>
    <source>
        <strain evidence="1">G3</strain>
    </source>
</reference>
<reference evidence="1" key="1">
    <citation type="submission" date="2006-10" db="EMBL/GenBank/DDBJ databases">
        <authorList>
            <person name="Amadeo P."/>
            <person name="Zhao Q."/>
            <person name="Wortman J."/>
            <person name="Fraser-Liggett C."/>
            <person name="Carlton J."/>
        </authorList>
    </citation>
    <scope>NUCLEOTIDE SEQUENCE</scope>
    <source>
        <strain evidence="1">G3</strain>
    </source>
</reference>
<dbReference type="VEuPathDB" id="TrichDB:TVAG_335830"/>
<dbReference type="InParanoid" id="A2FQ86"/>
<evidence type="ECO:0000313" key="2">
    <source>
        <dbReference type="Proteomes" id="UP000001542"/>
    </source>
</evidence>
<dbReference type="SMR" id="A2FQ86"/>
<accession>A2FQ86</accession>
<name>A2FQ86_TRIV3</name>
<dbReference type="AlphaFoldDB" id="A2FQ86"/>
<proteinExistence type="predicted"/>